<evidence type="ECO:0000259" key="2">
    <source>
        <dbReference type="PROSITE" id="PS50011"/>
    </source>
</evidence>
<dbReference type="Gene3D" id="1.10.510.10">
    <property type="entry name" value="Transferase(Phosphotransferase) domain 1"/>
    <property type="match status" value="1"/>
</dbReference>
<dbReference type="PANTHER" id="PTHR33112">
    <property type="entry name" value="DOMAIN PROTEIN, PUTATIVE-RELATED"/>
    <property type="match status" value="1"/>
</dbReference>
<protein>
    <submittedName>
        <fullName evidence="3">Serine/threonine protein kinase</fullName>
    </submittedName>
</protein>
<evidence type="ECO:0000313" key="3">
    <source>
        <dbReference type="EMBL" id="UQC76373.1"/>
    </source>
</evidence>
<dbReference type="Proteomes" id="UP000830671">
    <property type="component" value="Chromosome 10"/>
</dbReference>
<dbReference type="RefSeq" id="XP_049138014.1">
    <property type="nucleotide sequence ID" value="XM_049296790.1"/>
</dbReference>
<dbReference type="Pfam" id="PF06985">
    <property type="entry name" value="HET"/>
    <property type="match status" value="1"/>
</dbReference>
<dbReference type="PROSITE" id="PS50011">
    <property type="entry name" value="PROTEIN_KINASE_DOM"/>
    <property type="match status" value="1"/>
</dbReference>
<evidence type="ECO:0000256" key="1">
    <source>
        <dbReference type="SAM" id="MobiDB-lite"/>
    </source>
</evidence>
<dbReference type="SUPFAM" id="SSF56112">
    <property type="entry name" value="Protein kinase-like (PK-like)"/>
    <property type="match status" value="1"/>
</dbReference>
<dbReference type="InterPro" id="IPR008271">
    <property type="entry name" value="Ser/Thr_kinase_AS"/>
</dbReference>
<dbReference type="InterPro" id="IPR011009">
    <property type="entry name" value="Kinase-like_dom_sf"/>
</dbReference>
<feature type="compositionally biased region" description="Polar residues" evidence="1">
    <location>
        <begin position="1058"/>
        <end position="1068"/>
    </location>
</feature>
<dbReference type="GO" id="GO:0004674">
    <property type="term" value="F:protein serine/threonine kinase activity"/>
    <property type="evidence" value="ECO:0007669"/>
    <property type="project" value="UniProtKB-KW"/>
</dbReference>
<dbReference type="PROSITE" id="PS00108">
    <property type="entry name" value="PROTEIN_KINASE_ST"/>
    <property type="match status" value="1"/>
</dbReference>
<keyword evidence="3" id="KW-0723">Serine/threonine-protein kinase</keyword>
<dbReference type="PANTHER" id="PTHR33112:SF10">
    <property type="entry name" value="TOL"/>
    <property type="match status" value="1"/>
</dbReference>
<dbReference type="EMBL" id="CP019472">
    <property type="protein sequence ID" value="UQC76373.1"/>
    <property type="molecule type" value="Genomic_DNA"/>
</dbReference>
<keyword evidence="3" id="KW-0418">Kinase</keyword>
<dbReference type="InterPro" id="IPR000719">
    <property type="entry name" value="Prot_kinase_dom"/>
</dbReference>
<accession>A0A9Q8WA77</accession>
<keyword evidence="4" id="KW-1185">Reference proteome</keyword>
<dbReference type="CDD" id="cd00180">
    <property type="entry name" value="PKc"/>
    <property type="match status" value="1"/>
</dbReference>
<dbReference type="InterPro" id="IPR010730">
    <property type="entry name" value="HET"/>
</dbReference>
<keyword evidence="3" id="KW-0808">Transferase</keyword>
<dbReference type="GO" id="GO:0005524">
    <property type="term" value="F:ATP binding"/>
    <property type="evidence" value="ECO:0007669"/>
    <property type="project" value="InterPro"/>
</dbReference>
<name>A0A9Q8WA77_9PEZI</name>
<gene>
    <name evidence="3" type="ORF">CLUP02_17886</name>
</gene>
<dbReference type="Pfam" id="PF00069">
    <property type="entry name" value="Pkinase"/>
    <property type="match status" value="1"/>
</dbReference>
<organism evidence="3 4">
    <name type="scientific">Colletotrichum lupini</name>
    <dbReference type="NCBI Taxonomy" id="145971"/>
    <lineage>
        <taxon>Eukaryota</taxon>
        <taxon>Fungi</taxon>
        <taxon>Dikarya</taxon>
        <taxon>Ascomycota</taxon>
        <taxon>Pezizomycotina</taxon>
        <taxon>Sordariomycetes</taxon>
        <taxon>Hypocreomycetidae</taxon>
        <taxon>Glomerellales</taxon>
        <taxon>Glomerellaceae</taxon>
        <taxon>Colletotrichum</taxon>
        <taxon>Colletotrichum acutatum species complex</taxon>
    </lineage>
</organism>
<dbReference type="KEGG" id="clup:CLUP02_17886"/>
<evidence type="ECO:0000313" key="4">
    <source>
        <dbReference type="Proteomes" id="UP000830671"/>
    </source>
</evidence>
<dbReference type="GeneID" id="73351800"/>
<dbReference type="SMART" id="SM00220">
    <property type="entry name" value="S_TKc"/>
    <property type="match status" value="1"/>
</dbReference>
<reference evidence="3" key="1">
    <citation type="journal article" date="2021" name="Mol. Plant Microbe Interact.">
        <title>Complete Genome Sequence of the Plant-Pathogenic Fungus Colletotrichum lupini.</title>
        <authorList>
            <person name="Baroncelli R."/>
            <person name="Pensec F."/>
            <person name="Da Lio D."/>
            <person name="Boufleur T."/>
            <person name="Vicente I."/>
            <person name="Sarrocco S."/>
            <person name="Picot A."/>
            <person name="Baraldi E."/>
            <person name="Sukno S."/>
            <person name="Thon M."/>
            <person name="Le Floch G."/>
        </authorList>
    </citation>
    <scope>NUCLEOTIDE SEQUENCE</scope>
    <source>
        <strain evidence="3">IMI 504893</strain>
    </source>
</reference>
<feature type="domain" description="Protein kinase" evidence="2">
    <location>
        <begin position="740"/>
        <end position="1109"/>
    </location>
</feature>
<proteinExistence type="predicted"/>
<sequence length="2019" mass="226267">MALAYSSIYEASLSCRERLQECVAQPALMTDEWARKRLADFNLWAAGSGALARAHASLDEQLSEKETVRSVVIDLLGLLEALTRRCLQTVGHSDYVDDKYADSSSDEKEPALTEIFADTEAIITKLVRISIAIRRSGAQAHRDRADGSYVSDIYDELRDHLGFLISVWATKSERENGSTRYPEYASYRLNEVQKRLIESNTRRRHRFLFARRRGVKRGKERDDFTTDERQVRGLQIRQPSTCQEVGNAVNLPTTEGAAQSPHILSHFAAATIAASSVPTAIQNPINLALTSQASMTAPSSISSKVVYPKPPKVKEGQEIFRCPCCLQTLPLATGMGLRWKKHLTQDIMPYSCVLSSCERPEKLYDTRKEWLKHMSEEHNQWQYWLCSACLEPKRFDVEQLYVEHLLREHANDISADQIEAVVSMSASNAPLHLEQCPLCPESSAGDPEVDPEAMLSHVAEHIHSFALYSVPWPDMASKEREYLGIQSEHLAADYFAVSSKAGSSNQWGDSPGSEDTRIDAEGMPDLVFQDQNPEVPWDPEPVLEMTPSSAEPDIGSSHLHDSRIPDGANFQGQLVSRQLPAGTCGGNTFLPYSFLEEKVTTQLVKDTLSYQTNKSPETISKIASFVCGKPGARRVFAVLACLSRPERIDLFYEHNFVDSILPLFVDKSKQVKTRSAEPGHSEITKRVFADKFWAFVISPYLFCDNQWQFLAPVLNEHQFRYSFRKEHRMPFLEQPGGYRESHFSTVGKWSIHQSHFEKSSKLRLSVDTNGHPIVAVKELRNVSMNDAEYHAAAEAEAGVLEMIREMKHPHLIKAIAYYKRGDRYFIIFPWAVGGNLRDYWGREPPRKLDADFVGWALDQLCGLASAINKLHSTKDSACRHGDLKPENILCFENTRSSDPFSQPFLVIADVGLAKVHILVTEMRNEATRTMNGTVMYEPPEAVLLLTKKLPRSRRYDVWFIGCIYLEFLIWLLYGKGALLRFGDDIAHPVNRTRQFFDVHGSGVTGAASIKPGVQKWMDWIRRDPRCPPNTAIRKLLDLICTRLLVIEVSKLMRKESSGSDSAQGSATLHATDGPDTPSIVRSDANSSLQGDTADDLRYRATSIEMYETLAGIVKDASGKPPRIAWMNWQASSPGGLGQRGGSRSPPINSSLVAIDDGLAGADDSGLGHPDDYVHGIVGTFSATTKIRYVLTLKVERFTYKSDVWRPGFYVLTMQLCLAGKLLAISRRATNFDHAVEGDRNFSFSFSDNLGALANNLEVCGLCRLQFFSLESMISKSYGEIRFEKFSSYLTSSVKPGRPVAVLYSLPVLPAAGSQAHIAALSTWIRVCDGTHDCIPVSDTTFLPTRVIDVGSKGAEHCRLLCADRGQTRSGKYLALSHPWGSPDQHKKFCTLKENLESFKEGIKLTELPQTFQDAINVTRNLGIGYLWIDALYIVQDDPEDWKMESLLMEQVYSSAYATFAASCASGTEDGFLKPRPWRQCVALASDRGSYYICESIDDFGRDVEQGELNKRAWILQERALSRRTIYFSEKQTYWECGRGIRCETMTKMRNRKASFLGDSDFPHSIDTYVRGMKIELYQDLYQKYSGLALSSIGDRPVAIRGLEARLIRTFRTVGSHGVFDTFFHRCLLWKKASRSLNRIESELLRGVYVPSWSWMAYDGEIKYLNVPFNKYSWEADIISPFRTWSSQSMKERGEKEGVCEIKGPVWDFRGCDSLKLELDNPDRRLSNLKCVIVARRKDLQGDPQQSHYIIVVHSVAVDGLCEIYERVGVAEVRGEQIAFNKGSQSGILSNESCTLPRILIHPVYTHESKPRTYIPPLNPILVTSTADAFLGRLVKSNCLGGGTVNDRQSDLRQPAYSTTVLARVPEFESQHEHHNNRQEIAARCRSDHGDAGYPTWGEDGDEGSSSSHICSPHYDLGKNGRRQKPGIPSGEPCSVASLTVVCLRAAYSKNTAVVETILLVALFVHAEDRGPHRSSLPLPSHKMQKLQDPFVSYILTTALTISSYSLSSPKPSRSCFGFA</sequence>
<feature type="region of interest" description="Disordered" evidence="1">
    <location>
        <begin position="1056"/>
        <end position="1093"/>
    </location>
</feature>